<dbReference type="GO" id="GO:0044550">
    <property type="term" value="P:secondary metabolite biosynthetic process"/>
    <property type="evidence" value="ECO:0007669"/>
    <property type="project" value="TreeGrafter"/>
</dbReference>
<proteinExistence type="predicted"/>
<evidence type="ECO:0000256" key="3">
    <source>
        <dbReference type="ARBA" id="ARBA00022553"/>
    </source>
</evidence>
<dbReference type="Gene3D" id="3.30.559.30">
    <property type="entry name" value="Nonribosomal peptide synthetase, condensation domain"/>
    <property type="match status" value="1"/>
</dbReference>
<dbReference type="SMART" id="SM00823">
    <property type="entry name" value="PKS_PP"/>
    <property type="match status" value="1"/>
</dbReference>
<dbReference type="RefSeq" id="WP_139242104.1">
    <property type="nucleotide sequence ID" value="NZ_FQYP01000018.1"/>
</dbReference>
<dbReference type="OrthoDB" id="9778690at2"/>
<keyword evidence="3" id="KW-0597">Phosphoprotein</keyword>
<dbReference type="Gene3D" id="3.30.559.10">
    <property type="entry name" value="Chloramphenicol acetyltransferase-like domain"/>
    <property type="match status" value="1"/>
</dbReference>
<dbReference type="PROSITE" id="PS00012">
    <property type="entry name" value="PHOSPHOPANTETHEINE"/>
    <property type="match status" value="1"/>
</dbReference>
<dbReference type="InterPro" id="IPR036736">
    <property type="entry name" value="ACP-like_sf"/>
</dbReference>
<dbReference type="InterPro" id="IPR006162">
    <property type="entry name" value="Ppantetheine_attach_site"/>
</dbReference>
<reference evidence="6" key="1">
    <citation type="submission" date="2016-11" db="EMBL/GenBank/DDBJ databases">
        <authorList>
            <person name="Varghese N."/>
            <person name="Submissions S."/>
        </authorList>
    </citation>
    <scope>NUCLEOTIDE SEQUENCE [LARGE SCALE GENOMIC DNA]</scope>
    <source>
        <strain evidence="6">DSM 22623</strain>
    </source>
</reference>
<dbReference type="GO" id="GO:0031177">
    <property type="term" value="F:phosphopantetheine binding"/>
    <property type="evidence" value="ECO:0007669"/>
    <property type="project" value="InterPro"/>
</dbReference>
<dbReference type="GO" id="GO:0043041">
    <property type="term" value="P:amino acid activation for nonribosomal peptide biosynthetic process"/>
    <property type="evidence" value="ECO:0007669"/>
    <property type="project" value="TreeGrafter"/>
</dbReference>
<protein>
    <submittedName>
        <fullName evidence="5">AMP-binding enzyme C-terminal domain-containing protein</fullName>
    </submittedName>
</protein>
<dbReference type="InterPro" id="IPR045851">
    <property type="entry name" value="AMP-bd_C_sf"/>
</dbReference>
<accession>A0A1M6LJQ0</accession>
<dbReference type="SUPFAM" id="SSF56801">
    <property type="entry name" value="Acetyl-CoA synthetase-like"/>
    <property type="match status" value="1"/>
</dbReference>
<dbReference type="SUPFAM" id="SSF47336">
    <property type="entry name" value="ACP-like"/>
    <property type="match status" value="1"/>
</dbReference>
<dbReference type="PROSITE" id="PS50075">
    <property type="entry name" value="CARRIER"/>
    <property type="match status" value="1"/>
</dbReference>
<keyword evidence="2" id="KW-0596">Phosphopantetheine</keyword>
<dbReference type="SUPFAM" id="SSF52777">
    <property type="entry name" value="CoA-dependent acyltransferases"/>
    <property type="match status" value="2"/>
</dbReference>
<dbReference type="Proteomes" id="UP000184432">
    <property type="component" value="Unassembled WGS sequence"/>
</dbReference>
<dbReference type="GO" id="GO:0005829">
    <property type="term" value="C:cytosol"/>
    <property type="evidence" value="ECO:0007669"/>
    <property type="project" value="TreeGrafter"/>
</dbReference>
<dbReference type="PANTHER" id="PTHR45527:SF1">
    <property type="entry name" value="FATTY ACID SYNTHASE"/>
    <property type="match status" value="1"/>
</dbReference>
<dbReference type="InterPro" id="IPR023213">
    <property type="entry name" value="CAT-like_dom_sf"/>
</dbReference>
<dbReference type="EMBL" id="FQYP01000018">
    <property type="protein sequence ID" value="SHJ71421.1"/>
    <property type="molecule type" value="Genomic_DNA"/>
</dbReference>
<dbReference type="STRING" id="570521.SAMN04488508_1187"/>
<dbReference type="InterPro" id="IPR009081">
    <property type="entry name" value="PP-bd_ACP"/>
</dbReference>
<evidence type="ECO:0000313" key="6">
    <source>
        <dbReference type="Proteomes" id="UP000184432"/>
    </source>
</evidence>
<feature type="domain" description="Carrier" evidence="4">
    <location>
        <begin position="52"/>
        <end position="129"/>
    </location>
</feature>
<comment type="cofactor">
    <cofactor evidence="1">
        <name>pantetheine 4'-phosphate</name>
        <dbReference type="ChEBI" id="CHEBI:47942"/>
    </cofactor>
</comment>
<evidence type="ECO:0000256" key="2">
    <source>
        <dbReference type="ARBA" id="ARBA00022450"/>
    </source>
</evidence>
<dbReference type="GO" id="GO:0003824">
    <property type="term" value="F:catalytic activity"/>
    <property type="evidence" value="ECO:0007669"/>
    <property type="project" value="InterPro"/>
</dbReference>
<name>A0A1M6LJQ0_9FLAO</name>
<keyword evidence="6" id="KW-1185">Reference proteome</keyword>
<dbReference type="PANTHER" id="PTHR45527">
    <property type="entry name" value="NONRIBOSOMAL PEPTIDE SYNTHETASE"/>
    <property type="match status" value="1"/>
</dbReference>
<evidence type="ECO:0000256" key="1">
    <source>
        <dbReference type="ARBA" id="ARBA00001957"/>
    </source>
</evidence>
<dbReference type="Pfam" id="PF00550">
    <property type="entry name" value="PP-binding"/>
    <property type="match status" value="1"/>
</dbReference>
<evidence type="ECO:0000259" key="4">
    <source>
        <dbReference type="PROSITE" id="PS50075"/>
    </source>
</evidence>
<dbReference type="Gene3D" id="3.30.300.30">
    <property type="match status" value="1"/>
</dbReference>
<evidence type="ECO:0000313" key="5">
    <source>
        <dbReference type="EMBL" id="SHJ71421.1"/>
    </source>
</evidence>
<sequence>SDLRSYLQDRLPDYMIPSYFKELDILPMTPNGKIDRKSLPDFEIEASSSYQAPSTATEERLVSIWSEVLKLDTSIIGTATSFFELGGNSIRAVHVINLIEKEFNIKIPIKLIFEHTTIKSLSIKIMNFKTSTREEIPKIKLKANDKYITSSAQERMFYKYLQNTDSLAYNISGAYKISGVLDVPKIKETLEKLVDRHAVLRANFALSNIGVLQTINTTKKVSLTILEMDKYAHLDNVYLDFVKPFDLESELPIRFALLPVDENTNILFVDVHHIVCDGISLNILMNDFKELYQNKASVAPDFNYIDYSYWQNNLASNLTNQKEYWLHQLSGDLPVLTLPISGSKESADITIADFKTLGITDQDYKDIKRFLVQSDVSEFMFFISIFYILLQKLSDNSDIIIGTDVIGRTHPRFQDVIGTFINILPLRSNVDTETSYQIFLDDIKENVLNAFENQEYQFDEMISELSKKQEVVSEDLVSVHFAFVNYFEGEKEFFIEDLKFESLHLIKDETTQYEFKIEVSEHQSEYAVKFIYSKELYDSDIIQVFTEYYYNIIKSVLHDPSVLIGQIEV</sequence>
<dbReference type="Gene3D" id="1.10.1200.10">
    <property type="entry name" value="ACP-like"/>
    <property type="match status" value="1"/>
</dbReference>
<dbReference type="InterPro" id="IPR001242">
    <property type="entry name" value="Condensation_dom"/>
</dbReference>
<dbReference type="InterPro" id="IPR020806">
    <property type="entry name" value="PKS_PP-bd"/>
</dbReference>
<feature type="non-terminal residue" evidence="5">
    <location>
        <position position="1"/>
    </location>
</feature>
<dbReference type="AlphaFoldDB" id="A0A1M6LJQ0"/>
<organism evidence="5 6">
    <name type="scientific">Aquimarina spongiae</name>
    <dbReference type="NCBI Taxonomy" id="570521"/>
    <lineage>
        <taxon>Bacteria</taxon>
        <taxon>Pseudomonadati</taxon>
        <taxon>Bacteroidota</taxon>
        <taxon>Flavobacteriia</taxon>
        <taxon>Flavobacteriales</taxon>
        <taxon>Flavobacteriaceae</taxon>
        <taxon>Aquimarina</taxon>
    </lineage>
</organism>
<dbReference type="Pfam" id="PF00668">
    <property type="entry name" value="Condensation"/>
    <property type="match status" value="1"/>
</dbReference>
<gene>
    <name evidence="5" type="ORF">SAMN04488508_1187</name>
</gene>